<name>A0A286UA50_9AGAM</name>
<dbReference type="Proteomes" id="UP000217199">
    <property type="component" value="Unassembled WGS sequence"/>
</dbReference>
<evidence type="ECO:0000313" key="2">
    <source>
        <dbReference type="EMBL" id="PAV16447.1"/>
    </source>
</evidence>
<dbReference type="OrthoDB" id="10665138at2759"/>
<dbReference type="InParanoid" id="A0A286UA50"/>
<dbReference type="EMBL" id="NBII01000008">
    <property type="protein sequence ID" value="PAV16447.1"/>
    <property type="molecule type" value="Genomic_DNA"/>
</dbReference>
<organism evidence="2 3">
    <name type="scientific">Pyrrhoderma noxium</name>
    <dbReference type="NCBI Taxonomy" id="2282107"/>
    <lineage>
        <taxon>Eukaryota</taxon>
        <taxon>Fungi</taxon>
        <taxon>Dikarya</taxon>
        <taxon>Basidiomycota</taxon>
        <taxon>Agaricomycotina</taxon>
        <taxon>Agaricomycetes</taxon>
        <taxon>Hymenochaetales</taxon>
        <taxon>Hymenochaetaceae</taxon>
        <taxon>Pyrrhoderma</taxon>
    </lineage>
</organism>
<protein>
    <submittedName>
        <fullName evidence="2">Uncharacterized protein</fullName>
    </submittedName>
</protein>
<sequence>MPTLAEGPQRPIHPIAFREGHQHLTDSNTSGLRSTTSERGVQTDEELDKSRRENPVQRWVRESQDELDHCSESEIINDIRALGKCISDFALNVSSVFGQYRSRTSDQMLLTPQYVQHILRENQVENYLINTLGEPLANNLYNHRRYSQTESETRLVDAVSAVGTEVVHRIISRTYFGLPMDGSNFVDAFRRMRSKEPQAKALHWRDLTSKYLYQEDIERDTLGRFEGQLAFYTQSLMVLAGENLNSQLHKDVSSLALNSKIINQASVVSKKIIHNFFSVDLVTFSFRPGSPFNPNEMEAEDADLDSRTPLLGRNRVISCTIEPGLREVITEAEKSGGERVLLKAKVVLELEPIAQRVRR</sequence>
<keyword evidence="3" id="KW-1185">Reference proteome</keyword>
<comment type="caution">
    <text evidence="2">The sequence shown here is derived from an EMBL/GenBank/DDBJ whole genome shotgun (WGS) entry which is preliminary data.</text>
</comment>
<gene>
    <name evidence="2" type="ORF">PNOK_0806700</name>
</gene>
<feature type="region of interest" description="Disordered" evidence="1">
    <location>
        <begin position="1"/>
        <end position="55"/>
    </location>
</feature>
<feature type="compositionally biased region" description="Polar residues" evidence="1">
    <location>
        <begin position="25"/>
        <end position="40"/>
    </location>
</feature>
<proteinExistence type="predicted"/>
<evidence type="ECO:0000256" key="1">
    <source>
        <dbReference type="SAM" id="MobiDB-lite"/>
    </source>
</evidence>
<accession>A0A286UA50</accession>
<dbReference type="AlphaFoldDB" id="A0A286UA50"/>
<evidence type="ECO:0000313" key="3">
    <source>
        <dbReference type="Proteomes" id="UP000217199"/>
    </source>
</evidence>
<reference evidence="2 3" key="1">
    <citation type="journal article" date="2017" name="Mol. Ecol.">
        <title>Comparative and population genomic landscape of Phellinus noxius: A hypervariable fungus causing root rot in trees.</title>
        <authorList>
            <person name="Chung C.L."/>
            <person name="Lee T.J."/>
            <person name="Akiba M."/>
            <person name="Lee H.H."/>
            <person name="Kuo T.H."/>
            <person name="Liu D."/>
            <person name="Ke H.M."/>
            <person name="Yokoi T."/>
            <person name="Roa M.B."/>
            <person name="Lu M.J."/>
            <person name="Chang Y.Y."/>
            <person name="Ann P.J."/>
            <person name="Tsai J.N."/>
            <person name="Chen C.Y."/>
            <person name="Tzean S.S."/>
            <person name="Ota Y."/>
            <person name="Hattori T."/>
            <person name="Sahashi N."/>
            <person name="Liou R.F."/>
            <person name="Kikuchi T."/>
            <person name="Tsai I.J."/>
        </authorList>
    </citation>
    <scope>NUCLEOTIDE SEQUENCE [LARGE SCALE GENOMIC DNA]</scope>
    <source>
        <strain evidence="2 3">FFPRI411160</strain>
    </source>
</reference>